<evidence type="ECO:0000259" key="2">
    <source>
        <dbReference type="Pfam" id="PF14928"/>
    </source>
</evidence>
<dbReference type="Gene3D" id="4.10.1070.10">
    <property type="entry name" value="receptor-binding domain of the bacteriophage t4 short tail fibre, domain 2"/>
    <property type="match status" value="1"/>
</dbReference>
<dbReference type="Pfam" id="PF14928">
    <property type="entry name" value="S_tail_recep_bd"/>
    <property type="match status" value="1"/>
</dbReference>
<reference evidence="3 4" key="1">
    <citation type="submission" date="2018-11" db="EMBL/GenBank/DDBJ databases">
        <authorList>
            <person name="Teng T."/>
        </authorList>
    </citation>
    <scope>NUCLEOTIDE SEQUENCE [LARGE SCALE GENOMIC DNA]</scope>
</reference>
<dbReference type="Proteomes" id="UP000289169">
    <property type="component" value="Segment"/>
</dbReference>
<dbReference type="EMBL" id="MK240351">
    <property type="protein sequence ID" value="QAU04025.1"/>
    <property type="molecule type" value="Genomic_DNA"/>
</dbReference>
<dbReference type="Gene3D" id="3.90.1340.10">
    <property type="entry name" value="Phage tail collar domain"/>
    <property type="match status" value="1"/>
</dbReference>
<evidence type="ECO:0000259" key="1">
    <source>
        <dbReference type="Pfam" id="PF07484"/>
    </source>
</evidence>
<dbReference type="SUPFAM" id="SSF88874">
    <property type="entry name" value="Receptor-binding domain of short tail fibre protein gp12"/>
    <property type="match status" value="1"/>
</dbReference>
<dbReference type="InterPro" id="IPR011083">
    <property type="entry name" value="Phage_tail_collar_dom"/>
</dbReference>
<accession>A0A410T5K3</accession>
<dbReference type="InterPro" id="IPR044916">
    <property type="entry name" value="Short_tail_fibre_C_sf"/>
</dbReference>
<evidence type="ECO:0000313" key="4">
    <source>
        <dbReference type="Proteomes" id="UP000289169"/>
    </source>
</evidence>
<gene>
    <name evidence="3" type="ORF">Henu6_gp222</name>
</gene>
<sequence>MAETPLNNTFKHISDESRYTYFDPTGTLFPATVKTVQEALALTSPTTYATTTQAGTIQLATQDEVTAGVNNTKAVTPATLAERLKYPDATTTVKGIVFLASNAEAQAGTVATNKVVNPAALKYTLDWWWANKRATETANGVLKLSTQAAAQAGVDDTTAMTPLKVKQAINSATSNLPVPVKATESVQGLVTLATVAQVTQGTLREGYAISPYTLMQLKGNLTRYGITRGATLAEANAGTADDLYISAKGFKTYNANDTNFGTVKTTTTVSPTAQAGTVLASNASVLGTNLTTQQTVTGPVNFNGIMKKGNVDVATTKNITDATPIGVIQMWLGDQAPTGGLWALCDGGAESKAARPELFAVIGYKFGGSGDTFYRPDMRGLYARGAGRGKDIIANTGYDEFNKPLLGNGVDGGVVGQVQKQQIREHKHIVSWGETRQETPNFPFGGTQLSKYWGTAGREDHDNGWMFSNDGTEFEPASVRTEYSTVNSKELIGTETRPWSMSVNYIIKVA</sequence>
<dbReference type="InterPro" id="IPR037053">
    <property type="entry name" value="Phage_tail_collar_dom_sf"/>
</dbReference>
<organism evidence="3 4">
    <name type="scientific">Acinetobacter phage Henu6</name>
    <dbReference type="NCBI Taxonomy" id="2500136"/>
    <lineage>
        <taxon>Viruses</taxon>
        <taxon>Duplodnaviria</taxon>
        <taxon>Heunggongvirae</taxon>
        <taxon>Uroviricota</taxon>
        <taxon>Caudoviricetes</taxon>
        <taxon>Pantevenvirales</taxon>
        <taxon>Straboviridae</taxon>
        <taxon>Twarogvirinae</taxon>
        <taxon>Zedzedvirus</taxon>
        <taxon>Zedzedvirus zz1</taxon>
    </lineage>
</organism>
<feature type="domain" description="Short tail fibre protein C-terminal" evidence="2">
    <location>
        <begin position="415"/>
        <end position="509"/>
    </location>
</feature>
<dbReference type="InterPro" id="IPR027448">
    <property type="entry name" value="Short_tail_fibre_C"/>
</dbReference>
<name>A0A410T5K3_9CAUD</name>
<feature type="domain" description="Phage tail collar" evidence="1">
    <location>
        <begin position="326"/>
        <end position="381"/>
    </location>
</feature>
<protein>
    <submittedName>
        <fullName evidence="3">Short tail fibers protein</fullName>
    </submittedName>
</protein>
<dbReference type="Pfam" id="PF07484">
    <property type="entry name" value="Collar"/>
    <property type="match status" value="1"/>
</dbReference>
<proteinExistence type="predicted"/>
<dbReference type="GO" id="GO:0046872">
    <property type="term" value="F:metal ion binding"/>
    <property type="evidence" value="ECO:0007669"/>
    <property type="project" value="InterPro"/>
</dbReference>
<evidence type="ECO:0000313" key="3">
    <source>
        <dbReference type="EMBL" id="QAU04025.1"/>
    </source>
</evidence>